<dbReference type="Gene3D" id="2.60.40.10">
    <property type="entry name" value="Immunoglobulins"/>
    <property type="match status" value="1"/>
</dbReference>
<dbReference type="InterPro" id="IPR054470">
    <property type="entry name" value="FIMAH_dom"/>
</dbReference>
<dbReference type="Gene3D" id="2.60.120.260">
    <property type="entry name" value="Galactose-binding domain-like"/>
    <property type="match status" value="1"/>
</dbReference>
<dbReference type="InterPro" id="IPR008979">
    <property type="entry name" value="Galactose-bd-like_sf"/>
</dbReference>
<evidence type="ECO:0000256" key="2">
    <source>
        <dbReference type="ARBA" id="ARBA00022801"/>
    </source>
</evidence>
<dbReference type="SUPFAM" id="SSF49303">
    <property type="entry name" value="beta-Galactosidase/glucuronidase domain"/>
    <property type="match status" value="1"/>
</dbReference>
<name>A0A1I4HW08_9BACI</name>
<dbReference type="SMART" id="SM00758">
    <property type="entry name" value="PA14"/>
    <property type="match status" value="1"/>
</dbReference>
<evidence type="ECO:0000256" key="3">
    <source>
        <dbReference type="ARBA" id="ARBA00023295"/>
    </source>
</evidence>
<dbReference type="SUPFAM" id="SSF51445">
    <property type="entry name" value="(Trans)glycosidases"/>
    <property type="match status" value="1"/>
</dbReference>
<proteinExistence type="inferred from homology"/>
<dbReference type="Pfam" id="PF22888">
    <property type="entry name" value="FIMAH"/>
    <property type="match status" value="1"/>
</dbReference>
<dbReference type="InterPro" id="IPR013320">
    <property type="entry name" value="ConA-like_dom_sf"/>
</dbReference>
<dbReference type="InterPro" id="IPR006103">
    <property type="entry name" value="Glyco_hydro_2_cat"/>
</dbReference>
<dbReference type="SUPFAM" id="SSF56988">
    <property type="entry name" value="Anthrax protective antigen"/>
    <property type="match status" value="1"/>
</dbReference>
<evidence type="ECO:0000313" key="6">
    <source>
        <dbReference type="Proteomes" id="UP000198565"/>
    </source>
</evidence>
<dbReference type="OrthoDB" id="9762066at2"/>
<keyword evidence="2 5" id="KW-0378">Hydrolase</keyword>
<comment type="similarity">
    <text evidence="1">Belongs to the glycosyl hydrolase 2 family.</text>
</comment>
<dbReference type="InterPro" id="IPR037524">
    <property type="entry name" value="PA14/GLEYA"/>
</dbReference>
<dbReference type="AlphaFoldDB" id="A0A1I4HW08"/>
<sequence length="1207" mass="135887">MNINIRRKGIFTFFIIMMFLLPLSTLIADSENDGQHGLKGDFYTSSSPGAFDFDEKKATVVSPNINFSDLESLLEELTGQADDASVRWTGQLKPEFSEDYTFSMIGDNGFRLWIDDELIIDHWVNDWDNEQESTPISLEAGQMYDIKIEYFEDMGGSNLKLNWSSDSQPKEVIPSQNLYLPEDYTVTGPTDASVSADGMKVSLTFESVLNSLPDDAASYFSTIGNKQPIHAELKADDPSTILLDLDYPITAKDNDNLYISYDGDGPITTTEGNSLEGFTTFAVNNSEYIIASPWAEDLDKNNVLPEYPRPQMVRDDWMNLNGEWQFESASSDDSLPTGQTLDETILVPFAVESKLSGIERHEDHMWYKRSFTIPSGWSNNDVLLHFGAVDWESNVYVNGNEVGTHKGGYDAFSFNISEHLVEGDNELIVEVKDSTSLSQALGKQRLIPGGIFYTSATGIWQTPWLEPVANTHVSNLKMTPEIHDEYLELQVEASNHADQEVEAIAYKEGEEVGRVVGAVGENIQIPIPDPRLWSTTDPFLYDLEVRLKDGNTTVDEVSSYFGMREISKGMVDGTLRPLLNDEFVFQMGPLDQGYWPAGIYTAPTDEALKFDIEQAKSLGFNMIRKHAKLEPQRFHYWADKMGMLVWQDMPSMFDTNPSPEDAAQFEHEFEEMIDEHYNSPSLFLWTVFNEGWGQYDTERITNWVEELDPTRLVSNASGWTDVGEGDVIDFHAYVGPDSPTPTEDRIAVLGEYGGLGLHVPGNEWSGNVFNYEMQSSKEELTNRYLGLIDGIKQLKEDPGLSAAVYTQITDVETEINGLLSYDRKIEKADFERLRKAHRELIGLVDNSDLEKLINEAQELLDNAEIGEKPGQYEQDIVDALHSAIASAQEVLEQDDPSNKSLQEAIEALEEAVDQFKDQVNPPIALGANVDHFDSDSLSEEWSIYGEVEERWSLTEVPGKLRILTSEGDSHEEANSLKNLFLRNAPEGDFEITTKLTAPIRQNHQQAGLYIWEDEDNYVRLGHVWDTSTTDGYSIETAKEEDGTYSKPDNMVAHPETDTVYLKLTKVNDQVTSYYWDGSEWIQAADPMTVSLDNIKVGLYGTSTLAGDINADFDYFTFQALPINTSAFQELMDSYIESEDLNGPLAAQLSNTYKQVVHHYEKKSEAKALKFIQKYLTQIEKSSMQKHISEDAKETLVEEAEAIAEQLN</sequence>
<evidence type="ECO:0000313" key="5">
    <source>
        <dbReference type="EMBL" id="SFL45831.1"/>
    </source>
</evidence>
<dbReference type="Gene3D" id="2.60.120.200">
    <property type="match status" value="1"/>
</dbReference>
<dbReference type="InterPro" id="IPR051913">
    <property type="entry name" value="GH2_Domain-Containing"/>
</dbReference>
<dbReference type="PROSITE" id="PS51820">
    <property type="entry name" value="PA14"/>
    <property type="match status" value="1"/>
</dbReference>
<organism evidence="5 6">
    <name type="scientific">Gracilibacillus orientalis</name>
    <dbReference type="NCBI Taxonomy" id="334253"/>
    <lineage>
        <taxon>Bacteria</taxon>
        <taxon>Bacillati</taxon>
        <taxon>Bacillota</taxon>
        <taxon>Bacilli</taxon>
        <taxon>Bacillales</taxon>
        <taxon>Bacillaceae</taxon>
        <taxon>Gracilibacillus</taxon>
    </lineage>
</organism>
<dbReference type="Proteomes" id="UP000198565">
    <property type="component" value="Unassembled WGS sequence"/>
</dbReference>
<dbReference type="STRING" id="334253.SAMN04487943_101656"/>
<dbReference type="InterPro" id="IPR006104">
    <property type="entry name" value="Glyco_hydro_2_N"/>
</dbReference>
<dbReference type="InterPro" id="IPR041542">
    <property type="entry name" value="GH43_C2"/>
</dbReference>
<dbReference type="Pfam" id="PF07691">
    <property type="entry name" value="PA14"/>
    <property type="match status" value="1"/>
</dbReference>
<dbReference type="SUPFAM" id="SSF49899">
    <property type="entry name" value="Concanavalin A-like lectins/glucanases"/>
    <property type="match status" value="1"/>
</dbReference>
<dbReference type="InterPro" id="IPR006102">
    <property type="entry name" value="Ig-like_GH2"/>
</dbReference>
<accession>A0A1I4HW08</accession>
<dbReference type="Pfam" id="PF00703">
    <property type="entry name" value="Glyco_hydro_2"/>
    <property type="match status" value="1"/>
</dbReference>
<evidence type="ECO:0000256" key="1">
    <source>
        <dbReference type="ARBA" id="ARBA00007401"/>
    </source>
</evidence>
<dbReference type="Pfam" id="PF02836">
    <property type="entry name" value="Glyco_hydro_2_C"/>
    <property type="match status" value="1"/>
</dbReference>
<keyword evidence="6" id="KW-1185">Reference proteome</keyword>
<dbReference type="EMBL" id="FOTR01000001">
    <property type="protein sequence ID" value="SFL45831.1"/>
    <property type="molecule type" value="Genomic_DNA"/>
</dbReference>
<dbReference type="SUPFAM" id="SSF49785">
    <property type="entry name" value="Galactose-binding domain-like"/>
    <property type="match status" value="1"/>
</dbReference>
<evidence type="ECO:0000259" key="4">
    <source>
        <dbReference type="PROSITE" id="PS51820"/>
    </source>
</evidence>
<dbReference type="InterPro" id="IPR017853">
    <property type="entry name" value="GH"/>
</dbReference>
<dbReference type="PANTHER" id="PTHR42732">
    <property type="entry name" value="BETA-GALACTOSIDASE"/>
    <property type="match status" value="1"/>
</dbReference>
<dbReference type="GO" id="GO:0004553">
    <property type="term" value="F:hydrolase activity, hydrolyzing O-glycosyl compounds"/>
    <property type="evidence" value="ECO:0007669"/>
    <property type="project" value="InterPro"/>
</dbReference>
<gene>
    <name evidence="5" type="ORF">SAMN04487943_101656</name>
</gene>
<protein>
    <submittedName>
        <fullName evidence="5">Glycosyl hydrolases family 2, TIM barrel domain</fullName>
    </submittedName>
</protein>
<dbReference type="RefSeq" id="WP_091481020.1">
    <property type="nucleotide sequence ID" value="NZ_FOTR01000001.1"/>
</dbReference>
<dbReference type="PANTHER" id="PTHR42732:SF2">
    <property type="entry name" value="BETA-MANNOSIDASE"/>
    <property type="match status" value="1"/>
</dbReference>
<dbReference type="Pfam" id="PF02837">
    <property type="entry name" value="Glyco_hydro_2_N"/>
    <property type="match status" value="1"/>
</dbReference>
<dbReference type="InterPro" id="IPR036156">
    <property type="entry name" value="Beta-gal/glucu_dom_sf"/>
</dbReference>
<dbReference type="Pfam" id="PF17851">
    <property type="entry name" value="GH43_C2"/>
    <property type="match status" value="1"/>
</dbReference>
<dbReference type="InterPro" id="IPR013783">
    <property type="entry name" value="Ig-like_fold"/>
</dbReference>
<dbReference type="Gene3D" id="3.20.20.80">
    <property type="entry name" value="Glycosidases"/>
    <property type="match status" value="1"/>
</dbReference>
<dbReference type="Gene3D" id="3.90.182.10">
    <property type="entry name" value="Toxin - Anthrax Protective Antigen,domain 1"/>
    <property type="match status" value="1"/>
</dbReference>
<feature type="domain" description="PA14" evidence="4">
    <location>
        <begin position="33"/>
        <end position="177"/>
    </location>
</feature>
<dbReference type="InterPro" id="IPR011658">
    <property type="entry name" value="PA14_dom"/>
</dbReference>
<dbReference type="Gene3D" id="1.20.1270.90">
    <property type="entry name" value="AF1782-like"/>
    <property type="match status" value="1"/>
</dbReference>
<reference evidence="6" key="1">
    <citation type="submission" date="2016-10" db="EMBL/GenBank/DDBJ databases">
        <authorList>
            <person name="Varghese N."/>
            <person name="Submissions S."/>
        </authorList>
    </citation>
    <scope>NUCLEOTIDE SEQUENCE [LARGE SCALE GENOMIC DNA]</scope>
    <source>
        <strain evidence="6">CGMCC 1.4250</strain>
    </source>
</reference>
<dbReference type="GO" id="GO:0005975">
    <property type="term" value="P:carbohydrate metabolic process"/>
    <property type="evidence" value="ECO:0007669"/>
    <property type="project" value="InterPro"/>
</dbReference>
<keyword evidence="3" id="KW-0326">Glycosidase</keyword>